<feature type="coiled-coil region" evidence="14">
    <location>
        <begin position="66"/>
        <end position="147"/>
    </location>
</feature>
<feature type="chain" id="PRO_5002147669" description="ATP synthase subunit b" evidence="15">
    <location>
        <begin position="29"/>
        <end position="199"/>
    </location>
</feature>
<protein>
    <recommendedName>
        <fullName evidence="12">ATP synthase subunit b</fullName>
    </recommendedName>
    <alternativeName>
        <fullName evidence="12">ATP synthase F(0) sector subunit b</fullName>
    </alternativeName>
    <alternativeName>
        <fullName evidence="12">ATPase subunit I</fullName>
    </alternativeName>
    <alternativeName>
        <fullName evidence="12">F-type ATPase subunit b</fullName>
        <shortName evidence="12">F-ATPase subunit b</shortName>
    </alternativeName>
</protein>
<dbReference type="PANTHER" id="PTHR34264">
    <property type="entry name" value="ATP SYNTHASE SUBUNIT B, CHLOROPLASTIC"/>
    <property type="match status" value="1"/>
</dbReference>
<dbReference type="PANTHER" id="PTHR34264:SF3">
    <property type="entry name" value="ATP SYNTHASE SUBUNIT B, CHLOROPLASTIC"/>
    <property type="match status" value="1"/>
</dbReference>
<evidence type="ECO:0000256" key="14">
    <source>
        <dbReference type="SAM" id="Coils"/>
    </source>
</evidence>
<dbReference type="CDD" id="cd06503">
    <property type="entry name" value="ATP-synt_Fo_b"/>
    <property type="match status" value="1"/>
</dbReference>
<evidence type="ECO:0000256" key="9">
    <source>
        <dbReference type="ARBA" id="ARBA00025198"/>
    </source>
</evidence>
<comment type="subcellular location">
    <subcellularLocation>
        <location evidence="12">Cell membrane</location>
        <topology evidence="12">Single-pass membrane protein</topology>
    </subcellularLocation>
    <subcellularLocation>
        <location evidence="11">Endomembrane system</location>
        <topology evidence="11">Single-pass membrane protein</topology>
    </subcellularLocation>
</comment>
<comment type="similarity">
    <text evidence="12 13">Belongs to the ATPase B chain family.</text>
</comment>
<keyword evidence="5 12" id="KW-1133">Transmembrane helix</keyword>
<evidence type="ECO:0000256" key="10">
    <source>
        <dbReference type="ARBA" id="ARBA00025614"/>
    </source>
</evidence>
<evidence type="ECO:0000256" key="7">
    <source>
        <dbReference type="ARBA" id="ARBA00023136"/>
    </source>
</evidence>
<keyword evidence="14" id="KW-0175">Coiled coil</keyword>
<keyword evidence="15" id="KW-0732">Signal</keyword>
<evidence type="ECO:0000256" key="6">
    <source>
        <dbReference type="ARBA" id="ARBA00023065"/>
    </source>
</evidence>
<dbReference type="Proteomes" id="UP000035068">
    <property type="component" value="Unassembled WGS sequence"/>
</dbReference>
<comment type="subunit">
    <text evidence="12">F-type ATPases have 2 components, F(1) - the catalytic core - and F(0) - the membrane proton channel. F(1) has five subunits: alpha(3), beta(3), gamma(1), delta(1), epsilon(1). F(0) has three main subunits: a(1), b(2) and c(10-14). The alpha and beta chains form an alternating ring which encloses part of the gamma chain. F(1) is attached to F(0) by a central stalk formed by the gamma and epsilon chains, while a peripheral stalk is formed by the delta and b chains.</text>
</comment>
<dbReference type="GO" id="GO:0046933">
    <property type="term" value="F:proton-transporting ATP synthase activity, rotational mechanism"/>
    <property type="evidence" value="ECO:0007669"/>
    <property type="project" value="UniProtKB-UniRule"/>
</dbReference>
<feature type="signal peptide" evidence="15">
    <location>
        <begin position="1"/>
        <end position="28"/>
    </location>
</feature>
<dbReference type="AlphaFoldDB" id="A0A0C2DWK3"/>
<proteinExistence type="inferred from homology"/>
<keyword evidence="7 12" id="KW-0472">Membrane</keyword>
<evidence type="ECO:0000256" key="11">
    <source>
        <dbReference type="ARBA" id="ARBA00037847"/>
    </source>
</evidence>
<keyword evidence="17" id="KW-1185">Reference proteome</keyword>
<dbReference type="RefSeq" id="WP_040096334.1">
    <property type="nucleotide sequence ID" value="NZ_JWJD01000001.1"/>
</dbReference>
<evidence type="ECO:0000256" key="1">
    <source>
        <dbReference type="ARBA" id="ARBA00022448"/>
    </source>
</evidence>
<gene>
    <name evidence="12" type="primary">atpF</name>
    <name evidence="16" type="ORF">GFER_04190</name>
</gene>
<dbReference type="Pfam" id="PF00430">
    <property type="entry name" value="ATP-synt_B"/>
    <property type="match status" value="1"/>
</dbReference>
<keyword evidence="4 12" id="KW-0375">Hydrogen ion transport</keyword>
<sequence>MAKRFFRTTATAIPALVILLMTTTLAFAAGDYHHDAATLLKDFLYRVLNFAVLIAILAFFITRPLKKALAGRRETLAKELEEAQKARDTAEAKFAEYDRKLQDATAEIEQLQAEIRREGELERDKILANARNMAEKMAQDAENAAAQEVAKARRQLRQEAAALAISLARDLLKKNFNEADQKRLVDEYMEKMQKVGELS</sequence>
<evidence type="ECO:0000256" key="12">
    <source>
        <dbReference type="HAMAP-Rule" id="MF_01398"/>
    </source>
</evidence>
<keyword evidence="6 12" id="KW-0406">Ion transport</keyword>
<dbReference type="EMBL" id="JWJD01000001">
    <property type="protein sequence ID" value="KIH77839.1"/>
    <property type="molecule type" value="Genomic_DNA"/>
</dbReference>
<evidence type="ECO:0000256" key="3">
    <source>
        <dbReference type="ARBA" id="ARBA00022692"/>
    </source>
</evidence>
<keyword evidence="3 12" id="KW-0812">Transmembrane</keyword>
<dbReference type="GO" id="GO:0045259">
    <property type="term" value="C:proton-transporting ATP synthase complex"/>
    <property type="evidence" value="ECO:0007669"/>
    <property type="project" value="UniProtKB-KW"/>
</dbReference>
<evidence type="ECO:0000313" key="17">
    <source>
        <dbReference type="Proteomes" id="UP000035068"/>
    </source>
</evidence>
<keyword evidence="1 12" id="KW-0813">Transport</keyword>
<dbReference type="InterPro" id="IPR002146">
    <property type="entry name" value="ATP_synth_b/b'su_bac/chlpt"/>
</dbReference>
<evidence type="ECO:0000256" key="2">
    <source>
        <dbReference type="ARBA" id="ARBA00022547"/>
    </source>
</evidence>
<dbReference type="GO" id="GO:0012505">
    <property type="term" value="C:endomembrane system"/>
    <property type="evidence" value="ECO:0007669"/>
    <property type="project" value="UniProtKB-SubCell"/>
</dbReference>
<dbReference type="GO" id="GO:0005886">
    <property type="term" value="C:plasma membrane"/>
    <property type="evidence" value="ECO:0007669"/>
    <property type="project" value="UniProtKB-SubCell"/>
</dbReference>
<dbReference type="HAMAP" id="MF_01398">
    <property type="entry name" value="ATP_synth_b_bprime"/>
    <property type="match status" value="1"/>
</dbReference>
<evidence type="ECO:0000313" key="16">
    <source>
        <dbReference type="EMBL" id="KIH77839.1"/>
    </source>
</evidence>
<keyword evidence="2 12" id="KW-0138">CF(0)</keyword>
<evidence type="ECO:0000256" key="5">
    <source>
        <dbReference type="ARBA" id="ARBA00022989"/>
    </source>
</evidence>
<evidence type="ECO:0000256" key="15">
    <source>
        <dbReference type="SAM" id="SignalP"/>
    </source>
</evidence>
<comment type="function">
    <text evidence="10">Component of the F(0) channel, it forms part of the peripheral stalk, linking F(1) to F(0). The b'-subunit is a diverged and duplicated form of b found in plants and photosynthetic bacteria.</text>
</comment>
<accession>A0A0C2DWK3</accession>
<reference evidence="16 17" key="1">
    <citation type="submission" date="2014-12" db="EMBL/GenBank/DDBJ databases">
        <title>Genomes of Geoalkalibacter ferrihydriticus and Geoalkalibacter subterraneus, two haloalkaliphilic metal-reducing members of the Geobacteraceae.</title>
        <authorList>
            <person name="Badalamenti J.P."/>
            <person name="Torres C.I."/>
            <person name="Krajmalnik-Brown R."/>
            <person name="Bond D.R."/>
        </authorList>
    </citation>
    <scope>NUCLEOTIDE SEQUENCE [LARGE SCALE GENOMIC DNA]</scope>
    <source>
        <strain evidence="16 17">DSM 17813</strain>
    </source>
</reference>
<keyword evidence="12" id="KW-1003">Cell membrane</keyword>
<feature type="transmembrane region" description="Helical" evidence="12">
    <location>
        <begin position="44"/>
        <end position="62"/>
    </location>
</feature>
<keyword evidence="8 12" id="KW-0066">ATP synthesis</keyword>
<evidence type="ECO:0000256" key="8">
    <source>
        <dbReference type="ARBA" id="ARBA00023310"/>
    </source>
</evidence>
<comment type="caution">
    <text evidence="16">The sequence shown here is derived from an EMBL/GenBank/DDBJ whole genome shotgun (WGS) entry which is preliminary data.</text>
</comment>
<evidence type="ECO:0000256" key="4">
    <source>
        <dbReference type="ARBA" id="ARBA00022781"/>
    </source>
</evidence>
<evidence type="ECO:0000256" key="13">
    <source>
        <dbReference type="RuleBase" id="RU003848"/>
    </source>
</evidence>
<organism evidence="16 17">
    <name type="scientific">Geoalkalibacter ferrihydriticus DSM 17813</name>
    <dbReference type="NCBI Taxonomy" id="1121915"/>
    <lineage>
        <taxon>Bacteria</taxon>
        <taxon>Pseudomonadati</taxon>
        <taxon>Thermodesulfobacteriota</taxon>
        <taxon>Desulfuromonadia</taxon>
        <taxon>Desulfuromonadales</taxon>
        <taxon>Geoalkalibacteraceae</taxon>
        <taxon>Geoalkalibacter</taxon>
    </lineage>
</organism>
<name>A0A0C2DWK3_9BACT</name>
<comment type="function">
    <text evidence="9 12">F(1)F(0) ATP synthase produces ATP from ADP in the presence of a proton or sodium gradient. F-type ATPases consist of two structural domains, F(1) containing the extramembraneous catalytic core and F(0) containing the membrane proton channel, linked together by a central stalk and a peripheral stalk. During catalysis, ATP synthesis in the catalytic domain of F(1) is coupled via a rotary mechanism of the central stalk subunits to proton translocation.</text>
</comment>